<accession>A0A814IH15</accession>
<organism evidence="3 5">
    <name type="scientific">Rotaria sordida</name>
    <dbReference type="NCBI Taxonomy" id="392033"/>
    <lineage>
        <taxon>Eukaryota</taxon>
        <taxon>Metazoa</taxon>
        <taxon>Spiralia</taxon>
        <taxon>Gnathifera</taxon>
        <taxon>Rotifera</taxon>
        <taxon>Eurotatoria</taxon>
        <taxon>Bdelloidea</taxon>
        <taxon>Philodinida</taxon>
        <taxon>Philodinidae</taxon>
        <taxon>Rotaria</taxon>
    </lineage>
</organism>
<evidence type="ECO:0000313" key="6">
    <source>
        <dbReference type="Proteomes" id="UP000663870"/>
    </source>
</evidence>
<dbReference type="PANTHER" id="PTHR13524">
    <property type="entry name" value="MYOTUBULARIN-RELATED"/>
    <property type="match status" value="1"/>
</dbReference>
<feature type="domain" description="Myotubularin phosphatase" evidence="2">
    <location>
        <begin position="288"/>
        <end position="469"/>
    </location>
</feature>
<dbReference type="Proteomes" id="UP000663854">
    <property type="component" value="Unassembled WGS sequence"/>
</dbReference>
<evidence type="ECO:0000256" key="1">
    <source>
        <dbReference type="ARBA" id="ARBA00007471"/>
    </source>
</evidence>
<proteinExistence type="inferred from homology"/>
<dbReference type="InterPro" id="IPR029021">
    <property type="entry name" value="Prot-tyrosine_phosphatase-like"/>
</dbReference>
<dbReference type="SUPFAM" id="SSF52799">
    <property type="entry name" value="(Phosphotyrosine protein) phosphatases II"/>
    <property type="match status" value="1"/>
</dbReference>
<dbReference type="Pfam" id="PF06602">
    <property type="entry name" value="Myotub-related"/>
    <property type="match status" value="1"/>
</dbReference>
<comment type="caution">
    <text evidence="3">The sequence shown here is derived from an EMBL/GenBank/DDBJ whole genome shotgun (WGS) entry which is preliminary data.</text>
</comment>
<evidence type="ECO:0000313" key="5">
    <source>
        <dbReference type="Proteomes" id="UP000663854"/>
    </source>
</evidence>
<protein>
    <recommendedName>
        <fullName evidence="2">Myotubularin phosphatase domain-containing protein</fullName>
    </recommendedName>
</protein>
<dbReference type="InterPro" id="IPR010569">
    <property type="entry name" value="Myotubularin-like_Pase_dom"/>
</dbReference>
<gene>
    <name evidence="4" type="ORF">JXQ802_LOCUS24487</name>
    <name evidence="3" type="ORF">PYM288_LOCUS15767</name>
</gene>
<dbReference type="EMBL" id="CAJNOH010000386">
    <property type="protein sequence ID" value="CAF1023834.1"/>
    <property type="molecule type" value="Genomic_DNA"/>
</dbReference>
<name>A0A814IH15_9BILA</name>
<reference evidence="3" key="1">
    <citation type="submission" date="2021-02" db="EMBL/GenBank/DDBJ databases">
        <authorList>
            <person name="Nowell W R."/>
        </authorList>
    </citation>
    <scope>NUCLEOTIDE SEQUENCE</scope>
</reference>
<dbReference type="InterPro" id="IPR039802">
    <property type="entry name" value="MTMR14"/>
</dbReference>
<keyword evidence="6" id="KW-1185">Reference proteome</keyword>
<comment type="similarity">
    <text evidence="1">Belongs to the protein-tyrosine phosphatase family. Non-receptor class myotubularin subfamily.</text>
</comment>
<dbReference type="GO" id="GO:0004438">
    <property type="term" value="F:phosphatidylinositol-3-phosphate phosphatase activity"/>
    <property type="evidence" value="ECO:0007669"/>
    <property type="project" value="InterPro"/>
</dbReference>
<dbReference type="AlphaFoldDB" id="A0A814IH15"/>
<evidence type="ECO:0000313" key="3">
    <source>
        <dbReference type="EMBL" id="CAF1023834.1"/>
    </source>
</evidence>
<dbReference type="PROSITE" id="PS00383">
    <property type="entry name" value="TYR_PHOSPHATASE_1"/>
    <property type="match status" value="1"/>
</dbReference>
<sequence length="504" mass="58894">METFQNRFTSELISMNDIINLLRNSIQQQYNAKQLDIKNETIEKNVRILFEQDYVCQYISNTNGELSLAYPSQILVPIIDKWSEVQTPKITPSINIRDCCVRSRIARCRSRLVVPTLFIDGKYICRSATLSSWGEIYPRLSMDLLVDAGNRRFAQPAANIDNAFIDIEQPQQRTIFDKLRSADVDLLNIFDIGSIVNLMVQQKNILFGMKITASEKFDKHDRYRTFQMILLPYPGCEHFREVAIQKYNGEFMFYDWSLSKNDALLDVPIHLASRVNTDWLFWRSWNTIQLTQNYFQILLRHLETEKRGILIHCLSGWDRTPLFISLLRLSLWADGFIHQSLTVEEILYLTLAYDWYLFGHNLPERLPHGEEILYFTFMVLPYLVGDEFVFQSSNTTRHHSTLTTTGISCNYMPERHVYNNNTSCVNVADDSVINVHRNPCQYNSIGFEENKKTIRKEKLLAVFHLFHTCYRTVIPKISTTLNNGPPPVPDMARRIKNFVLQRRS</sequence>
<dbReference type="InterPro" id="IPR016130">
    <property type="entry name" value="Tyr_Pase_AS"/>
</dbReference>
<evidence type="ECO:0000313" key="4">
    <source>
        <dbReference type="EMBL" id="CAF1202246.1"/>
    </source>
</evidence>
<evidence type="ECO:0000259" key="2">
    <source>
        <dbReference type="Pfam" id="PF06602"/>
    </source>
</evidence>
<dbReference type="EMBL" id="CAJNOL010000796">
    <property type="protein sequence ID" value="CAF1202246.1"/>
    <property type="molecule type" value="Genomic_DNA"/>
</dbReference>
<dbReference type="Proteomes" id="UP000663870">
    <property type="component" value="Unassembled WGS sequence"/>
</dbReference>
<dbReference type="PANTHER" id="PTHR13524:SF2">
    <property type="entry name" value="MYOTUBULARIN-RELATED PROTEIN 14"/>
    <property type="match status" value="1"/>
</dbReference>